<dbReference type="SUPFAM" id="SSF46689">
    <property type="entry name" value="Homeodomain-like"/>
    <property type="match status" value="1"/>
</dbReference>
<feature type="DNA-binding region" description="H-T-H motif" evidence="2">
    <location>
        <begin position="32"/>
        <end position="51"/>
    </location>
</feature>
<dbReference type="InterPro" id="IPR009057">
    <property type="entry name" value="Homeodomain-like_sf"/>
</dbReference>
<dbReference type="Gene3D" id="1.10.357.10">
    <property type="entry name" value="Tetracycline Repressor, domain 2"/>
    <property type="match status" value="1"/>
</dbReference>
<dbReference type="PROSITE" id="PS50977">
    <property type="entry name" value="HTH_TETR_2"/>
    <property type="match status" value="1"/>
</dbReference>
<dbReference type="Pfam" id="PF00440">
    <property type="entry name" value="TetR_N"/>
    <property type="match status" value="1"/>
</dbReference>
<dbReference type="InterPro" id="IPR001647">
    <property type="entry name" value="HTH_TetR"/>
</dbReference>
<gene>
    <name evidence="4" type="ORF">L1857_17005</name>
</gene>
<organism evidence="4 5">
    <name type="scientific">Amycolatopsis thermalba</name>
    <dbReference type="NCBI Taxonomy" id="944492"/>
    <lineage>
        <taxon>Bacteria</taxon>
        <taxon>Bacillati</taxon>
        <taxon>Actinomycetota</taxon>
        <taxon>Actinomycetes</taxon>
        <taxon>Pseudonocardiales</taxon>
        <taxon>Pseudonocardiaceae</taxon>
        <taxon>Amycolatopsis</taxon>
    </lineage>
</organism>
<proteinExistence type="predicted"/>
<reference evidence="4" key="1">
    <citation type="submission" date="2022-01" db="EMBL/GenBank/DDBJ databases">
        <title>PSI-footprinting approach for the identification of protein synthesis inhibitor producers.</title>
        <authorList>
            <person name="Handel F."/>
            <person name="Kulik A."/>
            <person name="Wex K.W."/>
            <person name="Berscheid A."/>
            <person name="Saur J.S."/>
            <person name="Winkler A."/>
            <person name="Wibberg D."/>
            <person name="Kalinowski J."/>
            <person name="Broetz-Oesterhelt H."/>
            <person name="Mast Y."/>
        </authorList>
    </citation>
    <scope>NUCLEOTIDE SEQUENCE</scope>
    <source>
        <strain evidence="4">KNN 49.3e</strain>
    </source>
</reference>
<evidence type="ECO:0000256" key="2">
    <source>
        <dbReference type="PROSITE-ProRule" id="PRU00335"/>
    </source>
</evidence>
<protein>
    <submittedName>
        <fullName evidence="4">TetR/AcrR family transcriptional regulator</fullName>
    </submittedName>
</protein>
<dbReference type="PANTHER" id="PTHR30055">
    <property type="entry name" value="HTH-TYPE TRANSCRIPTIONAL REGULATOR RUTR"/>
    <property type="match status" value="1"/>
</dbReference>
<dbReference type="InterPro" id="IPR050109">
    <property type="entry name" value="HTH-type_TetR-like_transc_reg"/>
</dbReference>
<dbReference type="Proteomes" id="UP000830158">
    <property type="component" value="Chromosome"/>
</dbReference>
<name>A0ABY4NWG8_9PSEU</name>
<accession>A0ABY4NWG8</accession>
<feature type="domain" description="HTH tetR-type" evidence="3">
    <location>
        <begin position="9"/>
        <end position="69"/>
    </location>
</feature>
<sequence>MTDVDVAGTGFRDRLLQGMAAAVRERDYHDVTIADVVNHARTSKRTFYEQFASKQECFVELLRQTNARMVRDIAAAVERDAPWQVQARQAVEALISSMESDPALCLSWMRAAPSLGEAGRALSRETMDSFVALMRTLADTPELRAAGVVPPSRELAITLFGGLRELIAITLEEGGNLAGTVDVATEAVMLILGPRPRRADSTD</sequence>
<evidence type="ECO:0000259" key="3">
    <source>
        <dbReference type="PROSITE" id="PS50977"/>
    </source>
</evidence>
<evidence type="ECO:0000313" key="4">
    <source>
        <dbReference type="EMBL" id="UQS24401.1"/>
    </source>
</evidence>
<dbReference type="EMBL" id="CP091196">
    <property type="protein sequence ID" value="UQS24401.1"/>
    <property type="molecule type" value="Genomic_DNA"/>
</dbReference>
<dbReference type="RefSeq" id="WP_094007099.1">
    <property type="nucleotide sequence ID" value="NZ_CP091196.1"/>
</dbReference>
<dbReference type="Gene3D" id="1.10.10.60">
    <property type="entry name" value="Homeodomain-like"/>
    <property type="match status" value="1"/>
</dbReference>
<dbReference type="PANTHER" id="PTHR30055:SF187">
    <property type="entry name" value="TRANSCRIPTIONAL REGULATORY PROTEIN"/>
    <property type="match status" value="1"/>
</dbReference>
<evidence type="ECO:0000313" key="5">
    <source>
        <dbReference type="Proteomes" id="UP000830158"/>
    </source>
</evidence>
<keyword evidence="5" id="KW-1185">Reference proteome</keyword>
<keyword evidence="1 2" id="KW-0238">DNA-binding</keyword>
<evidence type="ECO:0000256" key="1">
    <source>
        <dbReference type="ARBA" id="ARBA00023125"/>
    </source>
</evidence>